<dbReference type="GO" id="GO:0000028">
    <property type="term" value="P:ribosomal small subunit assembly"/>
    <property type="evidence" value="ECO:0007669"/>
    <property type="project" value="TreeGrafter"/>
</dbReference>
<evidence type="ECO:0000256" key="1">
    <source>
        <dbReference type="ARBA" id="ARBA00022741"/>
    </source>
</evidence>
<feature type="domain" description="G" evidence="4">
    <location>
        <begin position="49"/>
        <end position="129"/>
    </location>
</feature>
<gene>
    <name evidence="5" type="ORF">TrVE_jg8238</name>
</gene>
<dbReference type="Gene3D" id="3.40.50.300">
    <property type="entry name" value="P-loop containing nucleotide triphosphate hydrolases"/>
    <property type="match status" value="1"/>
</dbReference>
<evidence type="ECO:0000259" key="4">
    <source>
        <dbReference type="Pfam" id="PF01926"/>
    </source>
</evidence>
<dbReference type="GO" id="GO:0043024">
    <property type="term" value="F:ribosomal small subunit binding"/>
    <property type="evidence" value="ECO:0007669"/>
    <property type="project" value="TreeGrafter"/>
</dbReference>
<proteinExistence type="predicted"/>
<dbReference type="SUPFAM" id="SSF54814">
    <property type="entry name" value="Prokaryotic type KH domain (KH-domain type II)"/>
    <property type="match status" value="1"/>
</dbReference>
<dbReference type="PANTHER" id="PTHR42698">
    <property type="entry name" value="GTPASE ERA"/>
    <property type="match status" value="1"/>
</dbReference>
<dbReference type="SUPFAM" id="SSF52540">
    <property type="entry name" value="P-loop containing nucleoside triphosphate hydrolases"/>
    <property type="match status" value="1"/>
</dbReference>
<dbReference type="InterPro" id="IPR015946">
    <property type="entry name" value="KH_dom-like_a/b"/>
</dbReference>
<evidence type="ECO:0000313" key="5">
    <source>
        <dbReference type="EMBL" id="GMH94921.1"/>
    </source>
</evidence>
<keyword evidence="1" id="KW-0547">Nucleotide-binding</keyword>
<accession>A0A9W7BUZ2</accession>
<dbReference type="InterPro" id="IPR027417">
    <property type="entry name" value="P-loop_NTPase"/>
</dbReference>
<evidence type="ECO:0000313" key="6">
    <source>
        <dbReference type="Proteomes" id="UP001165160"/>
    </source>
</evidence>
<dbReference type="Pfam" id="PF01926">
    <property type="entry name" value="MMR_HSR1"/>
    <property type="match status" value="1"/>
</dbReference>
<dbReference type="InterPro" id="IPR009019">
    <property type="entry name" value="KH_sf_prok-type"/>
</dbReference>
<dbReference type="Gene3D" id="3.30.300.20">
    <property type="match status" value="1"/>
</dbReference>
<dbReference type="AlphaFoldDB" id="A0A9W7BUZ2"/>
<evidence type="ECO:0000256" key="2">
    <source>
        <dbReference type="ARBA" id="ARBA00023134"/>
    </source>
</evidence>
<keyword evidence="6" id="KW-1185">Reference proteome</keyword>
<dbReference type="PANTHER" id="PTHR42698:SF1">
    <property type="entry name" value="GTPASE ERA, MITOCHONDRIAL"/>
    <property type="match status" value="1"/>
</dbReference>
<name>A0A9W7BUZ2_9STRA</name>
<dbReference type="EMBL" id="BRXX01000161">
    <property type="protein sequence ID" value="GMH94921.1"/>
    <property type="molecule type" value="Genomic_DNA"/>
</dbReference>
<organism evidence="5 6">
    <name type="scientific">Triparma verrucosa</name>
    <dbReference type="NCBI Taxonomy" id="1606542"/>
    <lineage>
        <taxon>Eukaryota</taxon>
        <taxon>Sar</taxon>
        <taxon>Stramenopiles</taxon>
        <taxon>Ochrophyta</taxon>
        <taxon>Bolidophyceae</taxon>
        <taxon>Parmales</taxon>
        <taxon>Triparmaceae</taxon>
        <taxon>Triparma</taxon>
    </lineage>
</organism>
<feature type="region of interest" description="Disordered" evidence="3">
    <location>
        <begin position="288"/>
        <end position="324"/>
    </location>
</feature>
<dbReference type="GO" id="GO:0005525">
    <property type="term" value="F:GTP binding"/>
    <property type="evidence" value="ECO:0007669"/>
    <property type="project" value="UniProtKB-KW"/>
</dbReference>
<protein>
    <recommendedName>
        <fullName evidence="4">G domain-containing protein</fullName>
    </recommendedName>
</protein>
<dbReference type="Proteomes" id="UP001165160">
    <property type="component" value="Unassembled WGS sequence"/>
</dbReference>
<dbReference type="GO" id="GO:0019843">
    <property type="term" value="F:rRNA binding"/>
    <property type="evidence" value="ECO:0007669"/>
    <property type="project" value="TreeGrafter"/>
</dbReference>
<dbReference type="InterPro" id="IPR005662">
    <property type="entry name" value="GTPase_Era-like"/>
</dbReference>
<comment type="caution">
    <text evidence="5">The sequence shown here is derived from an EMBL/GenBank/DDBJ whole genome shotgun (WGS) entry which is preliminary data.</text>
</comment>
<sequence length="438" mass="49563">MYSPQVLLRRFNNGRFINQHTLRVYKTTRTSSRSLTSGGSLGKPTLTSVIYGAPNAGKSSLLRSLLQLSSNSFVGVSAISPKTHTTRDLIDVSVNFENFNLDVVDTPGLVYSDDSKGIKASKKLTAVDDAAAPIETRLVSSTARKSLSSSMGIDAVDGAEASKIPSSLVTVHIIDTDRVLRSPAFIEKGMLPKWCYDTMKYISKSHQKHDSDEIIYVFNKIDKIKDKKELLPITAETLIVHRELEELENREGKDPMCFYVNAKTGKYVDQLKDYLEIKSEFAGEILEDEVEDEVEEEVEDEGEGGEEAEGEYEYDEDDDFDDEDGEYLLEDDDYDDEVQFTDYYTQEDMKIQVKEVVKEYAYKRLHKEIPYQLSYEVDLSQRPHKRVNIMVFTNRRSQVGIVMGALNAVRSPIGYQIAKLPGDYELGDIQCRVRRGGR</sequence>
<reference evidence="6" key="1">
    <citation type="journal article" date="2023" name="Commun. Biol.">
        <title>Genome analysis of Parmales, the sister group of diatoms, reveals the evolutionary specialization of diatoms from phago-mixotrophs to photoautotrophs.</title>
        <authorList>
            <person name="Ban H."/>
            <person name="Sato S."/>
            <person name="Yoshikawa S."/>
            <person name="Yamada K."/>
            <person name="Nakamura Y."/>
            <person name="Ichinomiya M."/>
            <person name="Sato N."/>
            <person name="Blanc-Mathieu R."/>
            <person name="Endo H."/>
            <person name="Kuwata A."/>
            <person name="Ogata H."/>
        </authorList>
    </citation>
    <scope>NUCLEOTIDE SEQUENCE [LARGE SCALE GENOMIC DNA]</scope>
    <source>
        <strain evidence="6">NIES 3699</strain>
    </source>
</reference>
<dbReference type="InterPro" id="IPR006073">
    <property type="entry name" value="GTP-bd"/>
</dbReference>
<keyword evidence="2" id="KW-0342">GTP-binding</keyword>
<evidence type="ECO:0000256" key="3">
    <source>
        <dbReference type="SAM" id="MobiDB-lite"/>
    </source>
</evidence>